<dbReference type="PANTHER" id="PTHR13890:SF39">
    <property type="entry name" value="MAGNESIUM TRANSPORTER MRS2-5"/>
    <property type="match status" value="1"/>
</dbReference>
<dbReference type="GO" id="GO:0015095">
    <property type="term" value="F:magnesium ion transmembrane transporter activity"/>
    <property type="evidence" value="ECO:0007669"/>
    <property type="project" value="UniProtKB-ARBA"/>
</dbReference>
<evidence type="ECO:0000313" key="2">
    <source>
        <dbReference type="EMBL" id="KAK9704872.1"/>
    </source>
</evidence>
<dbReference type="Proteomes" id="UP001443914">
    <property type="component" value="Unassembled WGS sequence"/>
</dbReference>
<proteinExistence type="inferred from homology"/>
<dbReference type="Gene3D" id="2.40.128.330">
    <property type="match status" value="1"/>
</dbReference>
<organism evidence="2 3">
    <name type="scientific">Saponaria officinalis</name>
    <name type="common">Common soapwort</name>
    <name type="synonym">Lychnis saponaria</name>
    <dbReference type="NCBI Taxonomy" id="3572"/>
    <lineage>
        <taxon>Eukaryota</taxon>
        <taxon>Viridiplantae</taxon>
        <taxon>Streptophyta</taxon>
        <taxon>Embryophyta</taxon>
        <taxon>Tracheophyta</taxon>
        <taxon>Spermatophyta</taxon>
        <taxon>Magnoliopsida</taxon>
        <taxon>eudicotyledons</taxon>
        <taxon>Gunneridae</taxon>
        <taxon>Pentapetalae</taxon>
        <taxon>Caryophyllales</taxon>
        <taxon>Caryophyllaceae</taxon>
        <taxon>Caryophylleae</taxon>
        <taxon>Saponaria</taxon>
    </lineage>
</organism>
<name>A0AAW1JLF1_SAPOF</name>
<dbReference type="Pfam" id="PF22099">
    <property type="entry name" value="MRS2-like"/>
    <property type="match status" value="1"/>
</dbReference>
<dbReference type="EMBL" id="JBDFQZ010000007">
    <property type="protein sequence ID" value="KAK9704872.1"/>
    <property type="molecule type" value="Genomic_DNA"/>
</dbReference>
<comment type="similarity">
    <text evidence="1">Belongs to the CorA metal ion transporter (MIT) (TC 1.A.35.5) family.</text>
</comment>
<evidence type="ECO:0000313" key="3">
    <source>
        <dbReference type="Proteomes" id="UP001443914"/>
    </source>
</evidence>
<keyword evidence="3" id="KW-1185">Reference proteome</keyword>
<dbReference type="PANTHER" id="PTHR13890">
    <property type="entry name" value="RNA SPLICING PROTEIN MRS2, MITOCHONDRIAL"/>
    <property type="match status" value="1"/>
</dbReference>
<sequence length="130" mass="14641">MEKLDFSVNTDPTFSTNITRVGSFGVFGFTGVKKRGHGSRSWIKIDQNGNAEIMELDKATIMRDCSLPSRDLRLLDPLFIYPSTILGREKAIVVNLEQIRCIITSDEVFVMNSVDDSVMQDERSCAVDFK</sequence>
<comment type="caution">
    <text evidence="2">The sequence shown here is derived from an EMBL/GenBank/DDBJ whole genome shotgun (WGS) entry which is preliminary data.</text>
</comment>
<accession>A0AAW1JLF1</accession>
<protein>
    <submittedName>
        <fullName evidence="2">Uncharacterized protein</fullName>
    </submittedName>
</protein>
<gene>
    <name evidence="2" type="ORF">RND81_07G016800</name>
</gene>
<reference evidence="2" key="1">
    <citation type="submission" date="2024-03" db="EMBL/GenBank/DDBJ databases">
        <title>WGS assembly of Saponaria officinalis var. Norfolk2.</title>
        <authorList>
            <person name="Jenkins J."/>
            <person name="Shu S."/>
            <person name="Grimwood J."/>
            <person name="Barry K."/>
            <person name="Goodstein D."/>
            <person name="Schmutz J."/>
            <person name="Leebens-Mack J."/>
            <person name="Osbourn A."/>
        </authorList>
    </citation>
    <scope>NUCLEOTIDE SEQUENCE [LARGE SCALE GENOMIC DNA]</scope>
    <source>
        <strain evidence="2">JIC</strain>
    </source>
</reference>
<evidence type="ECO:0000256" key="1">
    <source>
        <dbReference type="ARBA" id="ARBA00007535"/>
    </source>
</evidence>
<dbReference type="FunFam" id="2.40.128.330:FF:000001">
    <property type="entry name" value="Magnesium transporter MRS2-1"/>
    <property type="match status" value="1"/>
</dbReference>
<dbReference type="AlphaFoldDB" id="A0AAW1JLF1"/>
<dbReference type="InterPro" id="IPR039204">
    <property type="entry name" value="MRS2-like"/>
</dbReference>